<dbReference type="Proteomes" id="UP000519239">
    <property type="component" value="Unassembled WGS sequence"/>
</dbReference>
<accession>A0A7L4JSV2</accession>
<reference evidence="2 3" key="1">
    <citation type="submission" date="2019-09" db="EMBL/GenBank/DDBJ databases">
        <title>Bird 10,000 Genomes (B10K) Project - Family phase.</title>
        <authorList>
            <person name="Zhang G."/>
        </authorList>
    </citation>
    <scope>NUCLEOTIDE SEQUENCE [LARGE SCALE GENOMIC DNA]</scope>
    <source>
        <strain evidence="2">B10K-CU-031-02</strain>
        <tissue evidence="2">Muscle</tissue>
    </source>
</reference>
<keyword evidence="1" id="KW-0472">Membrane</keyword>
<evidence type="ECO:0000313" key="2">
    <source>
        <dbReference type="EMBL" id="NXY43604.1"/>
    </source>
</evidence>
<protein>
    <submittedName>
        <fullName evidence="2">FMR1N protein</fullName>
    </submittedName>
</protein>
<comment type="caution">
    <text evidence="2">The sequence shown here is derived from an EMBL/GenBank/DDBJ whole genome shotgun (WGS) entry which is preliminary data.</text>
</comment>
<evidence type="ECO:0000256" key="1">
    <source>
        <dbReference type="SAM" id="Phobius"/>
    </source>
</evidence>
<proteinExistence type="predicted"/>
<organism evidence="2 3">
    <name type="scientific">Ceuthmochares aereus</name>
    <dbReference type="NCBI Taxonomy" id="1961834"/>
    <lineage>
        <taxon>Eukaryota</taxon>
        <taxon>Metazoa</taxon>
        <taxon>Chordata</taxon>
        <taxon>Craniata</taxon>
        <taxon>Vertebrata</taxon>
        <taxon>Euteleostomi</taxon>
        <taxon>Archelosauria</taxon>
        <taxon>Archosauria</taxon>
        <taxon>Dinosauria</taxon>
        <taxon>Saurischia</taxon>
        <taxon>Theropoda</taxon>
        <taxon>Coelurosauria</taxon>
        <taxon>Aves</taxon>
        <taxon>Neognathae</taxon>
        <taxon>Neoaves</taxon>
        <taxon>Otidimorphae</taxon>
        <taxon>Cuculiformes</taxon>
        <taxon>Cuculidae</taxon>
        <taxon>Ceuthmochares</taxon>
    </lineage>
</organism>
<dbReference type="EMBL" id="VWPQ01002083">
    <property type="protein sequence ID" value="NXY43604.1"/>
    <property type="molecule type" value="Genomic_DNA"/>
</dbReference>
<dbReference type="InterPro" id="IPR055331">
    <property type="entry name" value="FMR1-like"/>
</dbReference>
<sequence length="170" mass="19148">MLIGTRVAWDYVVLILLYCIDSSFASSTQHILGKSELTPKNFYMKDAYETLLSFFRPVTCRHRDGQTLIPCDVGEGLNATECLENKCCPSKTHHELQCYMPFKDNMQLIFRVLLLVAGGLLILGCLPLCCCACLQRSPCVNPLQKANIKIKQTVQKKKAHSDETYALLLD</sequence>
<name>A0A7L4JSV2_9AVES</name>
<dbReference type="OrthoDB" id="9837391at2759"/>
<keyword evidence="1" id="KW-1133">Transmembrane helix</keyword>
<keyword evidence="1" id="KW-0812">Transmembrane</keyword>
<feature type="transmembrane region" description="Helical" evidence="1">
    <location>
        <begin position="108"/>
        <end position="129"/>
    </location>
</feature>
<evidence type="ECO:0000313" key="3">
    <source>
        <dbReference type="Proteomes" id="UP000519239"/>
    </source>
</evidence>
<dbReference type="PANTHER" id="PTHR37360:SF1">
    <property type="entry name" value="FMR1 NEIGHBOR PROTEIN"/>
    <property type="match status" value="1"/>
</dbReference>
<dbReference type="PANTHER" id="PTHR37360">
    <property type="entry name" value="FRAGILE X MENTAL RETARDATION 1 NEIGHBOR PROTEIN"/>
    <property type="match status" value="1"/>
</dbReference>
<feature type="non-terminal residue" evidence="2">
    <location>
        <position position="170"/>
    </location>
</feature>
<feature type="non-terminal residue" evidence="2">
    <location>
        <position position="1"/>
    </location>
</feature>
<gene>
    <name evidence="2" type="primary">Fmr1nb</name>
    <name evidence="2" type="ORF">CEUAER_R10833</name>
</gene>
<keyword evidence="3" id="KW-1185">Reference proteome</keyword>
<dbReference type="AlphaFoldDB" id="A0A7L4JSV2"/>